<sequence length="1879" mass="208805">MASPHSEAEQKEAYQYWGYLFKQDRTGTDVLKNLLRGIHKTIITTFEPSESPDITPTQMAQFYRAVNGNYDPLFLSTPPSTIAFIYKNLGCLHSLQPPAHLGDRYADPVVPSLRVEGWIMWQTVQLLLGPDEHSEFMRHAVQKWDIKNPETGESFPKILPRSCFPPHPDTSMVEWYEGMSSRLRREAEEQERIRVQPIEDRPDTPNTSRHHRKISRYSDNALTDDESPSDHKNYAIAYFRDPLFRTIDGRPGLVRNGSRRRPPLSPRDSFVNRSKSVASTFGNVIKNVGSPHLWDGHAASKEKDKDRDHRRRKSLPDKHHYQDFDDDDERVRQYSRRGSLQESPPEPHYHHSHHHEPSSLRPSFSLSGPLNLTAATHFSQTMLNGLHNGHSKEELKSQGAIEAARDPQSKVTAADAEQTILEESKKGGAAAFEFDVDASATEKARQVKARLPPELQHVHKHQTAVLASDQDDSIKPAYDIPTAPLSAALPSPNKSPAESAHGQSPEKEEDWAKVGWAPRFGQLPDSASVQGENLLDHQTMLEGKLDDKFFGDWYHNTGVIIFACLSSWVVAVLGGGLGWVFIVMAVCGTYYRTSIRRLRRNFRDDVNREMAKARIETDVESLEWINSFLVKFWPIYAPVICSTIISSVDQVLSTSTPAFLDSMRMKFFTLGTKPPRLEHVKTYPKAEDDIVLMDWKFSFTPNDTADLTARQIKNKINPKVILEIRLGKGMVSKGMDIIVEDMAFSGLMRVKMKLQIPFPHIEKVEICFLERPKIDYVCKPLGGDTFGFDINFIPGLESFIQEQIHANLGPMMYQPNVFPIEIAKMLAGNPVDQAIGVLQITFHGAQGLRNPDKFSGTPDPYCTVSINSRDVLGKTKTVHENANPRWNETINVVLTSLKDALTLQVYDYNEFRKDKELGIATFALDQLEHQTEFESQQLEVMANGRARGVLQADIRFFPVIEGEKLPDGTVMPAPESNTGIAKFTIESAKELDGSKSMIGQLNPYPVLLLNGKEIHVGKKLKRTNNPIFPDASKELLITDRKKAKLGLVIKDDRDMGADPIIGTYQLKLDDMLELMHRGQEWYNLAGVKTGRAKMLLQWKPVALKGALGGSGGYVTPIGVMRLHFQNARDLRNLETLGKSDPYVRVMLSGILKARTVTWKNNLNPDFDEVLYIPVHSTREKLSLEVMDEEKLGKDRLLGMVELAVSDYAHQDESGEYLVDDTKKTLSPGLRLGATGSAKGVLNFTASFFPTLNVIDPEDEEKEEKSTLEIADPTKEPPTPPLEVRPEGRARSNTAGTIGTLKLNPAAAEMRQQLAANENKQDDGLPVKKEVPKVRISADDLANYESGLLVFKIIDGDLAIPSCHLEVIMDDMLFASYTSSKTHSKHYVFNETGDAMVRELDLSRITLRLVEEVDSKGDDDHDKHIKAKVVGQTLEVIKSALYTPKKLTLKDSNGRESHVTVSLKYLPVKMKLDPSESINNQGNLRVEVLDAADLPAADRNGYSDPYCKFTLNGKEVFKSKTQKKTLHPAWNEFFEVPIRSRTAANFQVDVYDWDFGDKADFLGKAAINLDILEPFRRQEVTLGLDGKSGSIRLGMLFKPDYVTRSRQGSSTFHGTFAAPGKIVGAPVKGVGKGAVFVGGNVVRGASFLGRGFRRRKSNAEQDTDEVITDDTPMPGMSTGAPLVEQQSPEYTVNVEGPGTPHSRTRSFGNNTTSPTTSETGTASISVLSAAGFPAGTKVEVKIMHDGPQGLKEIIRTKPLKTKGEEVSWSDLRLDKKLACTADSSFRIVVSDHHTFGNGTELGEAQFFLDDQGAGGEKEVKVGSGSVTVRSSWRPSTADSASMLGSIRGSPGGANLGGSIGRRSFMGRRERSVTPSAPGQS</sequence>
<feature type="compositionally biased region" description="Basic and acidic residues" evidence="11">
    <location>
        <begin position="1262"/>
        <end position="1274"/>
    </location>
</feature>
<dbReference type="CDD" id="cd21678">
    <property type="entry name" value="SMP_TCB"/>
    <property type="match status" value="1"/>
</dbReference>
<evidence type="ECO:0000256" key="3">
    <source>
        <dbReference type="ARBA" id="ARBA00022553"/>
    </source>
</evidence>
<dbReference type="SUPFAM" id="SSF49562">
    <property type="entry name" value="C2 domain (Calcium/lipid-binding domain, CaLB)"/>
    <property type="match status" value="4"/>
</dbReference>
<feature type="compositionally biased region" description="Low complexity" evidence="11">
    <location>
        <begin position="1710"/>
        <end position="1719"/>
    </location>
</feature>
<dbReference type="OrthoDB" id="1029639at2759"/>
<feature type="domain" description="C2" evidence="13">
    <location>
        <begin position="966"/>
        <end position="1082"/>
    </location>
</feature>
<dbReference type="SMART" id="SM00239">
    <property type="entry name" value="C2"/>
    <property type="match status" value="5"/>
</dbReference>
<evidence type="ECO:0000313" key="15">
    <source>
        <dbReference type="EMBL" id="KAH0221061.1"/>
    </source>
</evidence>
<dbReference type="GO" id="GO:0008289">
    <property type="term" value="F:lipid binding"/>
    <property type="evidence" value="ECO:0007669"/>
    <property type="project" value="UniProtKB-KW"/>
</dbReference>
<evidence type="ECO:0000259" key="14">
    <source>
        <dbReference type="PROSITE" id="PS51847"/>
    </source>
</evidence>
<evidence type="ECO:0000256" key="10">
    <source>
        <dbReference type="ARBA" id="ARBA00023136"/>
    </source>
</evidence>
<feature type="domain" description="SMP-LTD" evidence="14">
    <location>
        <begin position="618"/>
        <end position="823"/>
    </location>
</feature>
<gene>
    <name evidence="15" type="ORF">KCV03_g5263</name>
</gene>
<keyword evidence="3" id="KW-0597">Phosphoprotein</keyword>
<protein>
    <submittedName>
        <fullName evidence="15">Tricalbin</fullName>
    </submittedName>
</protein>
<dbReference type="PANTHER" id="PTHR46980:SF2">
    <property type="entry name" value="TRICALBIN-1-RELATED"/>
    <property type="match status" value="1"/>
</dbReference>
<keyword evidence="6" id="KW-0256">Endoplasmic reticulum</keyword>
<dbReference type="InterPro" id="IPR056910">
    <property type="entry name" value="TCB1-3_C2"/>
</dbReference>
<dbReference type="InterPro" id="IPR031468">
    <property type="entry name" value="SMP_LBD"/>
</dbReference>
<feature type="compositionally biased region" description="Gly residues" evidence="11">
    <location>
        <begin position="1848"/>
        <end position="1858"/>
    </location>
</feature>
<evidence type="ECO:0000256" key="2">
    <source>
        <dbReference type="ARBA" id="ARBA00022448"/>
    </source>
</evidence>
<dbReference type="InterPro" id="IPR052455">
    <property type="entry name" value="Tricalbin_domain"/>
</dbReference>
<dbReference type="Gene3D" id="2.60.40.150">
    <property type="entry name" value="C2 domain"/>
    <property type="match status" value="4"/>
</dbReference>
<feature type="compositionally biased region" description="Low complexity" evidence="11">
    <location>
        <begin position="483"/>
        <end position="497"/>
    </location>
</feature>
<dbReference type="GO" id="GO:0061817">
    <property type="term" value="P:endoplasmic reticulum-plasma membrane tethering"/>
    <property type="evidence" value="ECO:0007669"/>
    <property type="project" value="InterPro"/>
</dbReference>
<evidence type="ECO:0000256" key="1">
    <source>
        <dbReference type="ARBA" id="ARBA00004586"/>
    </source>
</evidence>
<keyword evidence="9" id="KW-0446">Lipid-binding</keyword>
<feature type="region of interest" description="Disordered" evidence="11">
    <location>
        <begin position="286"/>
        <end position="366"/>
    </location>
</feature>
<dbReference type="Pfam" id="PF24355">
    <property type="entry name" value="DUF7514"/>
    <property type="match status" value="1"/>
</dbReference>
<feature type="region of interest" description="Disordered" evidence="11">
    <location>
        <begin position="186"/>
        <end position="230"/>
    </location>
</feature>
<keyword evidence="5" id="KW-0677">Repeat</keyword>
<keyword evidence="7 12" id="KW-1133">Transmembrane helix</keyword>
<dbReference type="Pfam" id="PF25669">
    <property type="entry name" value="SMP_MUG190-like"/>
    <property type="match status" value="1"/>
</dbReference>
<reference evidence="15" key="1">
    <citation type="journal article" date="2021" name="J Fungi (Basel)">
        <title>Virulence traits and population genomics of the black yeast Aureobasidium melanogenum.</title>
        <authorList>
            <person name="Cernosa A."/>
            <person name="Sun X."/>
            <person name="Gostincar C."/>
            <person name="Fang C."/>
            <person name="Gunde-Cimerman N."/>
            <person name="Song Z."/>
        </authorList>
    </citation>
    <scope>NUCLEOTIDE SEQUENCE</scope>
    <source>
        <strain evidence="15">EXF-8016</strain>
    </source>
</reference>
<feature type="compositionally biased region" description="Basic and acidic residues" evidence="11">
    <location>
        <begin position="294"/>
        <end position="307"/>
    </location>
</feature>
<evidence type="ECO:0000256" key="9">
    <source>
        <dbReference type="ARBA" id="ARBA00023121"/>
    </source>
</evidence>
<name>A0A9P8GIQ4_AURME</name>
<dbReference type="InterPro" id="IPR037756">
    <property type="entry name" value="C2D_Tricalbin"/>
</dbReference>
<keyword evidence="2" id="KW-0813">Transport</keyword>
<evidence type="ECO:0000313" key="16">
    <source>
        <dbReference type="Proteomes" id="UP000767238"/>
    </source>
</evidence>
<keyword evidence="4 12" id="KW-0812">Transmembrane</keyword>
<dbReference type="EMBL" id="JAHFYH010000034">
    <property type="protein sequence ID" value="KAH0221061.1"/>
    <property type="molecule type" value="Genomic_DNA"/>
</dbReference>
<feature type="domain" description="C2" evidence="13">
    <location>
        <begin position="1463"/>
        <end position="1581"/>
    </location>
</feature>
<proteinExistence type="predicted"/>
<dbReference type="InterPro" id="IPR000008">
    <property type="entry name" value="C2_dom"/>
</dbReference>
<dbReference type="InterPro" id="IPR055936">
    <property type="entry name" value="DUF7514"/>
</dbReference>
<feature type="region of interest" description="Disordered" evidence="11">
    <location>
        <begin position="1256"/>
        <end position="1296"/>
    </location>
</feature>
<feature type="region of interest" description="Disordered" evidence="11">
    <location>
        <begin position="1837"/>
        <end position="1879"/>
    </location>
</feature>
<accession>A0A9P8GIQ4</accession>
<evidence type="ECO:0000256" key="6">
    <source>
        <dbReference type="ARBA" id="ARBA00022824"/>
    </source>
</evidence>
<dbReference type="CDD" id="cd04052">
    <property type="entry name" value="C2B_Tricalbin-like"/>
    <property type="match status" value="1"/>
</dbReference>
<evidence type="ECO:0000256" key="11">
    <source>
        <dbReference type="SAM" id="MobiDB-lite"/>
    </source>
</evidence>
<dbReference type="GO" id="GO:0005789">
    <property type="term" value="C:endoplasmic reticulum membrane"/>
    <property type="evidence" value="ECO:0007669"/>
    <property type="project" value="UniProtKB-SubCell"/>
</dbReference>
<dbReference type="CDD" id="cd04045">
    <property type="entry name" value="C2C_Tricalbin-like"/>
    <property type="match status" value="1"/>
</dbReference>
<feature type="region of interest" description="Disordered" evidence="11">
    <location>
        <begin position="450"/>
        <end position="511"/>
    </location>
</feature>
<keyword evidence="10 12" id="KW-0472">Membrane</keyword>
<comment type="caution">
    <text evidence="15">The sequence shown here is derived from an EMBL/GenBank/DDBJ whole genome shotgun (WGS) entry which is preliminary data.</text>
</comment>
<feature type="domain" description="C2" evidence="13">
    <location>
        <begin position="818"/>
        <end position="938"/>
    </location>
</feature>
<dbReference type="InterPro" id="IPR035892">
    <property type="entry name" value="C2_domain_sf"/>
</dbReference>
<dbReference type="PROSITE" id="PS51847">
    <property type="entry name" value="SMP"/>
    <property type="match status" value="1"/>
</dbReference>
<reference evidence="15" key="2">
    <citation type="submission" date="2021-08" db="EMBL/GenBank/DDBJ databases">
        <authorList>
            <person name="Gostincar C."/>
            <person name="Sun X."/>
            <person name="Song Z."/>
            <person name="Gunde-Cimerman N."/>
        </authorList>
    </citation>
    <scope>NUCLEOTIDE SEQUENCE</scope>
    <source>
        <strain evidence="15">EXF-8016</strain>
    </source>
</reference>
<organism evidence="15 16">
    <name type="scientific">Aureobasidium melanogenum</name>
    <name type="common">Aureobasidium pullulans var. melanogenum</name>
    <dbReference type="NCBI Taxonomy" id="46634"/>
    <lineage>
        <taxon>Eukaryota</taxon>
        <taxon>Fungi</taxon>
        <taxon>Dikarya</taxon>
        <taxon>Ascomycota</taxon>
        <taxon>Pezizomycotina</taxon>
        <taxon>Dothideomycetes</taxon>
        <taxon>Dothideomycetidae</taxon>
        <taxon>Dothideales</taxon>
        <taxon>Saccotheciaceae</taxon>
        <taxon>Aureobasidium</taxon>
    </lineage>
</organism>
<dbReference type="Proteomes" id="UP000767238">
    <property type="component" value="Unassembled WGS sequence"/>
</dbReference>
<dbReference type="InterPro" id="IPR037762">
    <property type="entry name" value="C2C_Tricalbin"/>
</dbReference>
<dbReference type="GO" id="GO:0006869">
    <property type="term" value="P:lipid transport"/>
    <property type="evidence" value="ECO:0007669"/>
    <property type="project" value="UniProtKB-KW"/>
</dbReference>
<feature type="region of interest" description="Disordered" evidence="11">
    <location>
        <begin position="384"/>
        <end position="410"/>
    </location>
</feature>
<evidence type="ECO:0000256" key="12">
    <source>
        <dbReference type="SAM" id="Phobius"/>
    </source>
</evidence>
<comment type="subcellular location">
    <subcellularLocation>
        <location evidence="1">Endoplasmic reticulum membrane</location>
    </subcellularLocation>
</comment>
<feature type="compositionally biased region" description="Basic and acidic residues" evidence="11">
    <location>
        <begin position="314"/>
        <end position="323"/>
    </location>
</feature>
<dbReference type="Pfam" id="PF24920">
    <property type="entry name" value="C2_TCB1"/>
    <property type="match status" value="1"/>
</dbReference>
<evidence type="ECO:0000256" key="7">
    <source>
        <dbReference type="ARBA" id="ARBA00022989"/>
    </source>
</evidence>
<evidence type="ECO:0000256" key="4">
    <source>
        <dbReference type="ARBA" id="ARBA00022692"/>
    </source>
</evidence>
<dbReference type="PANTHER" id="PTHR46980">
    <property type="entry name" value="TRICALBIN-1-RELATED"/>
    <property type="match status" value="1"/>
</dbReference>
<feature type="compositionally biased region" description="Basic and acidic residues" evidence="11">
    <location>
        <begin position="186"/>
        <end position="203"/>
    </location>
</feature>
<dbReference type="PROSITE" id="PS50004">
    <property type="entry name" value="C2"/>
    <property type="match status" value="4"/>
</dbReference>
<feature type="transmembrane region" description="Helical" evidence="12">
    <location>
        <begin position="568"/>
        <end position="591"/>
    </location>
</feature>
<dbReference type="CDD" id="cd04040">
    <property type="entry name" value="C2D_Tricalbin-like"/>
    <property type="match status" value="1"/>
</dbReference>
<evidence type="ECO:0000259" key="13">
    <source>
        <dbReference type="PROSITE" id="PS50004"/>
    </source>
</evidence>
<evidence type="ECO:0000256" key="5">
    <source>
        <dbReference type="ARBA" id="ARBA00022737"/>
    </source>
</evidence>
<feature type="region of interest" description="Disordered" evidence="11">
    <location>
        <begin position="1691"/>
        <end position="1719"/>
    </location>
</feature>
<feature type="domain" description="C2" evidence="13">
    <location>
        <begin position="1099"/>
        <end position="1217"/>
    </location>
</feature>
<keyword evidence="8" id="KW-0445">Lipid transport</keyword>
<evidence type="ECO:0000256" key="8">
    <source>
        <dbReference type="ARBA" id="ARBA00023055"/>
    </source>
</evidence>
<dbReference type="InterPro" id="IPR037761">
    <property type="entry name" value="C2A_Tricalbin"/>
</dbReference>
<feature type="region of interest" description="Disordered" evidence="11">
    <location>
        <begin position="1652"/>
        <end position="1674"/>
    </location>
</feature>
<feature type="region of interest" description="Disordered" evidence="11">
    <location>
        <begin position="249"/>
        <end position="271"/>
    </location>
</feature>
<dbReference type="CDD" id="cd04044">
    <property type="entry name" value="C2A_Tricalbin-like"/>
    <property type="match status" value="1"/>
</dbReference>
<feature type="non-terminal residue" evidence="15">
    <location>
        <position position="1"/>
    </location>
</feature>
<dbReference type="InterPro" id="IPR037765">
    <property type="entry name" value="C2B_Tricalbin"/>
</dbReference>
<dbReference type="Pfam" id="PF00168">
    <property type="entry name" value="C2"/>
    <property type="match status" value="4"/>
</dbReference>